<evidence type="ECO:0000256" key="3">
    <source>
        <dbReference type="SAM" id="SignalP"/>
    </source>
</evidence>
<evidence type="ECO:0000313" key="5">
    <source>
        <dbReference type="Proteomes" id="UP000193388"/>
    </source>
</evidence>
<proteinExistence type="predicted"/>
<keyword evidence="3" id="KW-0732">Signal</keyword>
<dbReference type="EMBL" id="NCVM01000027">
    <property type="protein sequence ID" value="ORP02086.1"/>
    <property type="molecule type" value="Genomic_DNA"/>
</dbReference>
<organism evidence="4 5">
    <name type="scientific">Streptococcus mitis</name>
    <dbReference type="NCBI Taxonomy" id="28037"/>
    <lineage>
        <taxon>Bacteria</taxon>
        <taxon>Bacillati</taxon>
        <taxon>Bacillota</taxon>
        <taxon>Bacilli</taxon>
        <taxon>Lactobacillales</taxon>
        <taxon>Streptococcaceae</taxon>
        <taxon>Streptococcus</taxon>
        <taxon>Streptococcus mitis group</taxon>
    </lineage>
</organism>
<accession>A0A1X1KRL4</accession>
<comment type="caution">
    <text evidence="4">The sequence shown here is derived from an EMBL/GenBank/DDBJ whole genome shotgun (WGS) entry which is preliminary data.</text>
</comment>
<name>A0A1X1KRL4_STRMT</name>
<sequence length="509" mass="58766">MKKEMKHALVALGLSTLLVPTFANQVVYAQEESHETTTSVSPEDIKKMIEETKDDLQNFKKQVEHRLFEEIDKGEWNIVSISKSDVSSIRDELREELNNNLKYSMEQLENLRNYSLERKIPLKELSKILSDFKKSQLSYINGDGEKGNHFAYRMKYAVAKLAILKKKNLVISQVNNDSHYTELEKKEMLASVSSYYAPGFHQSGFNVDSDKYLSLDNNKDDINTYIKKVSLFLSNSHYPISTVPKEKNIREINAVAFMEKTAISNDDTLSKAEKISMFSKIDDIVEEGIHKVKKEAGLLYEEKPELVHMLSPEELSVFTKRIEDVYQGKAKPKVTKEEAIQAVSTVTSATVSSSSQATVTANGETKKDYQASKWLKESGKWYYNDLSGNLVRNRWVGRYYLKADASMAASEWIYDEDYKSWFYVDSTGSYVEKAWQGEYYLKRGGYMAKSEWVFDSQYDSWYYLNQDGKYARNQWIKDGDKWYYLLADGKLAKNMSINGYKVNEKGEWV</sequence>
<dbReference type="RefSeq" id="WP_084928769.1">
    <property type="nucleotide sequence ID" value="NZ_NCVM01000027.1"/>
</dbReference>
<feature type="signal peptide" evidence="3">
    <location>
        <begin position="1"/>
        <end position="29"/>
    </location>
</feature>
<dbReference type="Gene3D" id="2.20.120.10">
    <property type="entry name" value="Multimodular pneumococcal cell wall endolysin, domain 3"/>
    <property type="match status" value="1"/>
</dbReference>
<dbReference type="AlphaFoldDB" id="A0A1X1KRL4"/>
<reference evidence="4 5" key="1">
    <citation type="journal article" date="2016" name="Eur. J. Clin. Microbiol. Infect. Dis.">
        <title>Whole genome sequencing as a tool for phylogenetic analysis of clinical strains of Mitis group streptococci.</title>
        <authorList>
            <person name="Rasmussen L.H."/>
            <person name="Dargis R."/>
            <person name="Hojholt K."/>
            <person name="Christensen J.J."/>
            <person name="Skovgaard O."/>
            <person name="Justesen U.S."/>
            <person name="Rosenvinge F.S."/>
            <person name="Moser C."/>
            <person name="Lukjancenko O."/>
            <person name="Rasmussen S."/>
            <person name="Nielsen X.C."/>
        </authorList>
    </citation>
    <scope>NUCLEOTIDE SEQUENCE [LARGE SCALE GENOMIC DNA]</scope>
    <source>
        <strain evidence="4 5">B_5756_13</strain>
    </source>
</reference>
<feature type="chain" id="PRO_5012394295" evidence="3">
    <location>
        <begin position="30"/>
        <end position="509"/>
    </location>
</feature>
<gene>
    <name evidence="4" type="ORF">B7693_08180</name>
</gene>
<dbReference type="InterPro" id="IPR018337">
    <property type="entry name" value="Cell_wall/Cho-bd_repeat"/>
</dbReference>
<evidence type="ECO:0000256" key="1">
    <source>
        <dbReference type="ARBA" id="ARBA00022737"/>
    </source>
</evidence>
<dbReference type="Pfam" id="PF01473">
    <property type="entry name" value="Choline_bind_1"/>
    <property type="match status" value="3"/>
</dbReference>
<keyword evidence="1" id="KW-0677">Repeat</keyword>
<dbReference type="PROSITE" id="PS51170">
    <property type="entry name" value="CW"/>
    <property type="match status" value="1"/>
</dbReference>
<dbReference type="SUPFAM" id="SSF69360">
    <property type="entry name" value="Cell wall binding repeat"/>
    <property type="match status" value="1"/>
</dbReference>
<dbReference type="Proteomes" id="UP000193388">
    <property type="component" value="Unassembled WGS sequence"/>
</dbReference>
<feature type="repeat" description="Cell wall-binding" evidence="2">
    <location>
        <begin position="472"/>
        <end position="491"/>
    </location>
</feature>
<evidence type="ECO:0000256" key="2">
    <source>
        <dbReference type="PROSITE-ProRule" id="PRU00591"/>
    </source>
</evidence>
<evidence type="ECO:0000313" key="4">
    <source>
        <dbReference type="EMBL" id="ORP02086.1"/>
    </source>
</evidence>
<dbReference type="Gene3D" id="2.10.270.10">
    <property type="entry name" value="Cholin Binding"/>
    <property type="match status" value="1"/>
</dbReference>
<protein>
    <submittedName>
        <fullName evidence="4">Choline-binding protein C</fullName>
    </submittedName>
</protein>